<keyword evidence="4 5" id="KW-0472">Membrane</keyword>
<keyword evidence="5" id="KW-0813">Transport</keyword>
<keyword evidence="8" id="KW-1185">Reference proteome</keyword>
<evidence type="ECO:0000256" key="1">
    <source>
        <dbReference type="ARBA" id="ARBA00004141"/>
    </source>
</evidence>
<dbReference type="Pfam" id="PF01061">
    <property type="entry name" value="ABC2_membrane"/>
    <property type="match status" value="1"/>
</dbReference>
<comment type="caution">
    <text evidence="7">The sequence shown here is derived from an EMBL/GenBank/DDBJ whole genome shotgun (WGS) entry which is preliminary data.</text>
</comment>
<feature type="domain" description="ABC transmembrane type-2" evidence="6">
    <location>
        <begin position="25"/>
        <end position="259"/>
    </location>
</feature>
<sequence>MYRFFWRVVKAEALKKHRTTFHSKLVYFSMLIWPILTFAVAYFTYKPFKLSAGAEKVGYLNDNNLVIFILIGYIAHMFFHSLVQSAWGFSSERFWGTLELIYLSPASRLAFVLGNAISSLFENVWLFIIFAIMMFQFYGELYFPGIGLTVIGTITLIIPAIAWGMFLNALFLFSRDTRILFTILEEPMELFGGVKLPVAIFPLWAKIISYIFPLTYSIKILRRIFLKGEELVQLLPILALISLVTLIMIIITILLLKSGEKYAKKTGNMALF</sequence>
<evidence type="ECO:0000256" key="2">
    <source>
        <dbReference type="ARBA" id="ARBA00022692"/>
    </source>
</evidence>
<dbReference type="PROSITE" id="PS51012">
    <property type="entry name" value="ABC_TM2"/>
    <property type="match status" value="1"/>
</dbReference>
<accession>A0A942Z7B2</accession>
<feature type="transmembrane region" description="Helical" evidence="5">
    <location>
        <begin position="109"/>
        <end position="135"/>
    </location>
</feature>
<protein>
    <recommendedName>
        <fullName evidence="5">Transport permease protein</fullName>
    </recommendedName>
</protein>
<keyword evidence="5" id="KW-1003">Cell membrane</keyword>
<dbReference type="PANTHER" id="PTHR43229:SF6">
    <property type="entry name" value="ABC-TYPE MULTIDRUG TRANSPORT SYSTEM, PERMEASE COMPONENT"/>
    <property type="match status" value="1"/>
</dbReference>
<evidence type="ECO:0000256" key="4">
    <source>
        <dbReference type="ARBA" id="ARBA00023136"/>
    </source>
</evidence>
<evidence type="ECO:0000313" key="7">
    <source>
        <dbReference type="EMBL" id="MBS4539376.1"/>
    </source>
</evidence>
<proteinExistence type="inferred from homology"/>
<evidence type="ECO:0000259" key="6">
    <source>
        <dbReference type="PROSITE" id="PS51012"/>
    </source>
</evidence>
<comment type="similarity">
    <text evidence="5">Belongs to the ABC-2 integral membrane protein family.</text>
</comment>
<dbReference type="InterPro" id="IPR051784">
    <property type="entry name" value="Nod_factor_ABC_transporter"/>
</dbReference>
<dbReference type="GO" id="GO:0140359">
    <property type="term" value="F:ABC-type transporter activity"/>
    <property type="evidence" value="ECO:0007669"/>
    <property type="project" value="InterPro"/>
</dbReference>
<dbReference type="GO" id="GO:0016020">
    <property type="term" value="C:membrane"/>
    <property type="evidence" value="ECO:0007669"/>
    <property type="project" value="UniProtKB-SubCell"/>
</dbReference>
<dbReference type="RefSeq" id="WP_203367300.1">
    <property type="nucleotide sequence ID" value="NZ_WSFT01000048.1"/>
</dbReference>
<feature type="transmembrane region" description="Helical" evidence="5">
    <location>
        <begin position="25"/>
        <end position="45"/>
    </location>
</feature>
<dbReference type="PANTHER" id="PTHR43229">
    <property type="entry name" value="NODULATION PROTEIN J"/>
    <property type="match status" value="1"/>
</dbReference>
<dbReference type="InterPro" id="IPR047817">
    <property type="entry name" value="ABC2_TM_bact-type"/>
</dbReference>
<comment type="subcellular location">
    <subcellularLocation>
        <location evidence="5">Cell membrane</location>
        <topology evidence="5">Multi-pass membrane protein</topology>
    </subcellularLocation>
    <subcellularLocation>
        <location evidence="1">Membrane</location>
        <topology evidence="1">Multi-pass membrane protein</topology>
    </subcellularLocation>
</comment>
<name>A0A942Z7B2_9FIRM</name>
<keyword evidence="2 5" id="KW-0812">Transmembrane</keyword>
<evidence type="ECO:0000256" key="5">
    <source>
        <dbReference type="RuleBase" id="RU361157"/>
    </source>
</evidence>
<feature type="transmembrane region" description="Helical" evidence="5">
    <location>
        <begin position="194"/>
        <end position="214"/>
    </location>
</feature>
<feature type="transmembrane region" description="Helical" evidence="5">
    <location>
        <begin position="234"/>
        <end position="256"/>
    </location>
</feature>
<feature type="transmembrane region" description="Helical" evidence="5">
    <location>
        <begin position="141"/>
        <end position="173"/>
    </location>
</feature>
<dbReference type="EMBL" id="WSFT01000048">
    <property type="protein sequence ID" value="MBS4539376.1"/>
    <property type="molecule type" value="Genomic_DNA"/>
</dbReference>
<dbReference type="InterPro" id="IPR013525">
    <property type="entry name" value="ABC2_TM"/>
</dbReference>
<organism evidence="7 8">
    <name type="scientific">Anaeromonas frigoriresistens</name>
    <dbReference type="NCBI Taxonomy" id="2683708"/>
    <lineage>
        <taxon>Bacteria</taxon>
        <taxon>Bacillati</taxon>
        <taxon>Bacillota</taxon>
        <taxon>Tissierellia</taxon>
        <taxon>Tissierellales</taxon>
        <taxon>Thermohalobacteraceae</taxon>
        <taxon>Anaeromonas</taxon>
    </lineage>
</organism>
<evidence type="ECO:0000256" key="3">
    <source>
        <dbReference type="ARBA" id="ARBA00022989"/>
    </source>
</evidence>
<reference evidence="7" key="1">
    <citation type="submission" date="2019-12" db="EMBL/GenBank/DDBJ databases">
        <title>Clostridiaceae gen. nov. sp. nov., isolated from sediment in Xinjiang, China.</title>
        <authorList>
            <person name="Zhang R."/>
        </authorList>
    </citation>
    <scope>NUCLEOTIDE SEQUENCE</scope>
    <source>
        <strain evidence="7">D2Q-11</strain>
    </source>
</reference>
<gene>
    <name evidence="7" type="ORF">GOQ27_12945</name>
</gene>
<keyword evidence="3 5" id="KW-1133">Transmembrane helix</keyword>
<feature type="transmembrane region" description="Helical" evidence="5">
    <location>
        <begin position="65"/>
        <end position="89"/>
    </location>
</feature>
<dbReference type="Proteomes" id="UP000724672">
    <property type="component" value="Unassembled WGS sequence"/>
</dbReference>
<dbReference type="AlphaFoldDB" id="A0A942Z7B2"/>
<evidence type="ECO:0000313" key="8">
    <source>
        <dbReference type="Proteomes" id="UP000724672"/>
    </source>
</evidence>